<keyword evidence="2" id="KW-1003">Cell membrane</keyword>
<dbReference type="Proteomes" id="UP000241074">
    <property type="component" value="Chromosome"/>
</dbReference>
<evidence type="ECO:0000259" key="8">
    <source>
        <dbReference type="Pfam" id="PF06271"/>
    </source>
</evidence>
<proteinExistence type="predicted"/>
<feature type="transmembrane region" description="Helical" evidence="7">
    <location>
        <begin position="90"/>
        <end position="107"/>
    </location>
</feature>
<feature type="domain" description="RDD" evidence="8">
    <location>
        <begin position="47"/>
        <end position="154"/>
    </location>
</feature>
<keyword evidence="5 7" id="KW-0472">Membrane</keyword>
<dbReference type="PANTHER" id="PTHR36115">
    <property type="entry name" value="PROLINE-RICH ANTIGEN HOMOLOG-RELATED"/>
    <property type="match status" value="1"/>
</dbReference>
<evidence type="ECO:0000256" key="6">
    <source>
        <dbReference type="SAM" id="MobiDB-lite"/>
    </source>
</evidence>
<gene>
    <name evidence="9" type="ORF">C7S18_09735</name>
</gene>
<dbReference type="InterPro" id="IPR010432">
    <property type="entry name" value="RDD"/>
</dbReference>
<evidence type="ECO:0000256" key="7">
    <source>
        <dbReference type="SAM" id="Phobius"/>
    </source>
</evidence>
<keyword evidence="3 7" id="KW-0812">Transmembrane</keyword>
<name>A0A2P1PRK0_9GAMM</name>
<keyword evidence="4 7" id="KW-1133">Transmembrane helix</keyword>
<dbReference type="KEGG" id="xba:C7S18_09735"/>
<reference evidence="9 10" key="2">
    <citation type="submission" date="2018-03" db="EMBL/GenBank/DDBJ databases">
        <authorList>
            <person name="Keele B.F."/>
        </authorList>
    </citation>
    <scope>NUCLEOTIDE SEQUENCE [LARGE SCALE GENOMIC DNA]</scope>
    <source>
        <strain evidence="9 10">D13</strain>
    </source>
</reference>
<evidence type="ECO:0000256" key="5">
    <source>
        <dbReference type="ARBA" id="ARBA00023136"/>
    </source>
</evidence>
<organism evidence="9 10">
    <name type="scientific">Ahniella affigens</name>
    <dbReference type="NCBI Taxonomy" id="2021234"/>
    <lineage>
        <taxon>Bacteria</taxon>
        <taxon>Pseudomonadati</taxon>
        <taxon>Pseudomonadota</taxon>
        <taxon>Gammaproteobacteria</taxon>
        <taxon>Lysobacterales</taxon>
        <taxon>Rhodanobacteraceae</taxon>
        <taxon>Ahniella</taxon>
    </lineage>
</organism>
<evidence type="ECO:0000256" key="2">
    <source>
        <dbReference type="ARBA" id="ARBA00022475"/>
    </source>
</evidence>
<dbReference type="InterPro" id="IPR051791">
    <property type="entry name" value="Pra-immunoreactive"/>
</dbReference>
<dbReference type="PANTHER" id="PTHR36115:SF4">
    <property type="entry name" value="MEMBRANE PROTEIN"/>
    <property type="match status" value="1"/>
</dbReference>
<evidence type="ECO:0000313" key="9">
    <source>
        <dbReference type="EMBL" id="AVP97461.1"/>
    </source>
</evidence>
<protein>
    <submittedName>
        <fullName evidence="9">RDD family protein</fullName>
    </submittedName>
</protein>
<dbReference type="Pfam" id="PF06271">
    <property type="entry name" value="RDD"/>
    <property type="match status" value="1"/>
</dbReference>
<evidence type="ECO:0000256" key="1">
    <source>
        <dbReference type="ARBA" id="ARBA00004651"/>
    </source>
</evidence>
<dbReference type="EMBL" id="CP027860">
    <property type="protein sequence ID" value="AVP97461.1"/>
    <property type="molecule type" value="Genomic_DNA"/>
</dbReference>
<feature type="transmembrane region" description="Helical" evidence="7">
    <location>
        <begin position="58"/>
        <end position="78"/>
    </location>
</feature>
<reference evidence="9 10" key="1">
    <citation type="submission" date="2018-03" db="EMBL/GenBank/DDBJ databases">
        <title>Ahniella affigens gen. nov., sp. nov., a gammaproteobacterium isolated from sandy soil near a stream.</title>
        <authorList>
            <person name="Ko Y."/>
            <person name="Kim J.-H."/>
        </authorList>
    </citation>
    <scope>NUCLEOTIDE SEQUENCE [LARGE SCALE GENOMIC DNA]</scope>
    <source>
        <strain evidence="9 10">D13</strain>
    </source>
</reference>
<dbReference type="AlphaFoldDB" id="A0A2P1PRK0"/>
<evidence type="ECO:0000256" key="3">
    <source>
        <dbReference type="ARBA" id="ARBA00022692"/>
    </source>
</evidence>
<dbReference type="OrthoDB" id="9793824at2"/>
<accession>A0A2P1PRK0</accession>
<feature type="region of interest" description="Disordered" evidence="6">
    <location>
        <begin position="14"/>
        <end position="35"/>
    </location>
</feature>
<dbReference type="GO" id="GO:0005886">
    <property type="term" value="C:plasma membrane"/>
    <property type="evidence" value="ECO:0007669"/>
    <property type="project" value="UniProtKB-SubCell"/>
</dbReference>
<keyword evidence="10" id="KW-1185">Reference proteome</keyword>
<evidence type="ECO:0000256" key="4">
    <source>
        <dbReference type="ARBA" id="ARBA00022989"/>
    </source>
</evidence>
<sequence length="175" mass="19700">MVDPLYGFEDTRRQARNEEARMNQPDNPYSPPESDILTDEAPIPMVYASRGRRFGTYVIDYICFVLSGMVVGLFIGLVLGDAGIQALEQIPDLALGLGILIGYYAFFEGLWQRTPGKWVFGTKVVNEHGLKPTFGQILGRSFCRLIPFEAFSFFSENAIGWHDSIPKTRVVMVRI</sequence>
<comment type="subcellular location">
    <subcellularLocation>
        <location evidence="1">Cell membrane</location>
        <topology evidence="1">Multi-pass membrane protein</topology>
    </subcellularLocation>
</comment>
<evidence type="ECO:0000313" key="10">
    <source>
        <dbReference type="Proteomes" id="UP000241074"/>
    </source>
</evidence>